<feature type="transmembrane region" description="Helical" evidence="1">
    <location>
        <begin position="20"/>
        <end position="50"/>
    </location>
</feature>
<keyword evidence="1" id="KW-0472">Membrane</keyword>
<feature type="transmembrane region" description="Helical" evidence="1">
    <location>
        <begin position="164"/>
        <end position="191"/>
    </location>
</feature>
<gene>
    <name evidence="2" type="ORF">DW084_00800</name>
</gene>
<dbReference type="RefSeq" id="WP_139843211.1">
    <property type="nucleotide sequence ID" value="NZ_JAMWSV010000003.1"/>
</dbReference>
<feature type="transmembrane region" description="Helical" evidence="1">
    <location>
        <begin position="77"/>
        <end position="96"/>
    </location>
</feature>
<keyword evidence="1" id="KW-0812">Transmembrane</keyword>
<dbReference type="Proteomes" id="UP000286288">
    <property type="component" value="Unassembled WGS sequence"/>
</dbReference>
<sequence>MKENWAAWLYETTLLFSRLVAMNLCWLFFVLLGGGVFGALPATISLVAVFRKALVSENEFSWLKEAWYCYLKNIKKFFWLSLLLSLICTGLLFSRVLFIQNSLLLERAAYLSLLYLLVLVVPYFSLNEVHFSLSTKALLKNAFLLPLFWQFSSIKIIVSYSAVLVLSLLIPGIIPILSFSLPLYLTTTILLNRWKKQLSKEA</sequence>
<dbReference type="InterPro" id="IPR006938">
    <property type="entry name" value="DUF624"/>
</dbReference>
<proteinExistence type="predicted"/>
<comment type="caution">
    <text evidence="2">The sequence shown here is derived from an EMBL/GenBank/DDBJ whole genome shotgun (WGS) entry which is preliminary data.</text>
</comment>
<evidence type="ECO:0000313" key="3">
    <source>
        <dbReference type="Proteomes" id="UP000286288"/>
    </source>
</evidence>
<evidence type="ECO:0000256" key="1">
    <source>
        <dbReference type="SAM" id="Phobius"/>
    </source>
</evidence>
<name>A0A415EY73_ENTCA</name>
<feature type="transmembrane region" description="Helical" evidence="1">
    <location>
        <begin position="138"/>
        <end position="158"/>
    </location>
</feature>
<keyword evidence="1" id="KW-1133">Transmembrane helix</keyword>
<dbReference type="AlphaFoldDB" id="A0A415EY73"/>
<evidence type="ECO:0000313" key="2">
    <source>
        <dbReference type="EMBL" id="RHK08250.1"/>
    </source>
</evidence>
<dbReference type="EMBL" id="QRMZ01000001">
    <property type="protein sequence ID" value="RHK08250.1"/>
    <property type="molecule type" value="Genomic_DNA"/>
</dbReference>
<organism evidence="2 3">
    <name type="scientific">Enterococcus casseliflavus</name>
    <name type="common">Enterococcus flavescens</name>
    <dbReference type="NCBI Taxonomy" id="37734"/>
    <lineage>
        <taxon>Bacteria</taxon>
        <taxon>Bacillati</taxon>
        <taxon>Bacillota</taxon>
        <taxon>Bacilli</taxon>
        <taxon>Lactobacillales</taxon>
        <taxon>Enterococcaceae</taxon>
        <taxon>Enterococcus</taxon>
    </lineage>
</organism>
<feature type="transmembrane region" description="Helical" evidence="1">
    <location>
        <begin position="108"/>
        <end position="126"/>
    </location>
</feature>
<protein>
    <submittedName>
        <fullName evidence="2">DUF624 domain-containing protein</fullName>
    </submittedName>
</protein>
<accession>A0A415EY73</accession>
<reference evidence="2 3" key="1">
    <citation type="submission" date="2018-08" db="EMBL/GenBank/DDBJ databases">
        <title>A genome reference for cultivated species of the human gut microbiota.</title>
        <authorList>
            <person name="Zou Y."/>
            <person name="Xue W."/>
            <person name="Luo G."/>
        </authorList>
    </citation>
    <scope>NUCLEOTIDE SEQUENCE [LARGE SCALE GENOMIC DNA]</scope>
    <source>
        <strain evidence="2 3">AF48-16</strain>
    </source>
</reference>
<dbReference type="Pfam" id="PF04854">
    <property type="entry name" value="DUF624"/>
    <property type="match status" value="1"/>
</dbReference>